<comment type="subcellular location">
    <subcellularLocation>
        <location evidence="2">Nucleus</location>
    </subcellularLocation>
</comment>
<keyword evidence="5" id="KW-0479">Metal-binding</keyword>
<dbReference type="STRING" id="4999.A0A1Y1U9Q1"/>
<organism evidence="16 17">
    <name type="scientific">Kockovaella imperatae</name>
    <dbReference type="NCBI Taxonomy" id="4999"/>
    <lineage>
        <taxon>Eukaryota</taxon>
        <taxon>Fungi</taxon>
        <taxon>Dikarya</taxon>
        <taxon>Basidiomycota</taxon>
        <taxon>Agaricomycotina</taxon>
        <taxon>Tremellomycetes</taxon>
        <taxon>Tremellales</taxon>
        <taxon>Cuniculitremaceae</taxon>
        <taxon>Kockovaella</taxon>
    </lineage>
</organism>
<evidence type="ECO:0000256" key="2">
    <source>
        <dbReference type="ARBA" id="ARBA00004123"/>
    </source>
</evidence>
<comment type="similarity">
    <text evidence="3">Belongs to the EME1/MMS4 family.</text>
</comment>
<evidence type="ECO:0000313" key="16">
    <source>
        <dbReference type="EMBL" id="ORX34758.1"/>
    </source>
</evidence>
<dbReference type="GO" id="GO:0006302">
    <property type="term" value="P:double-strand break repair"/>
    <property type="evidence" value="ECO:0007669"/>
    <property type="project" value="TreeGrafter"/>
</dbReference>
<keyword evidence="4" id="KW-0540">Nuclease</keyword>
<proteinExistence type="inferred from homology"/>
<dbReference type="GO" id="GO:0046872">
    <property type="term" value="F:metal ion binding"/>
    <property type="evidence" value="ECO:0007669"/>
    <property type="project" value="UniProtKB-KW"/>
</dbReference>
<keyword evidence="7" id="KW-0227">DNA damage</keyword>
<gene>
    <name evidence="16" type="ORF">BD324DRAFT_643279</name>
</gene>
<dbReference type="AlphaFoldDB" id="A0A1Y1U9Q1"/>
<feature type="domain" description="ERCC4" evidence="15">
    <location>
        <begin position="120"/>
        <end position="354"/>
    </location>
</feature>
<dbReference type="GeneID" id="33559344"/>
<feature type="compositionally biased region" description="Basic and acidic residues" evidence="14">
    <location>
        <begin position="41"/>
        <end position="76"/>
    </location>
</feature>
<dbReference type="RefSeq" id="XP_021869000.1">
    <property type="nucleotide sequence ID" value="XM_022017535.1"/>
</dbReference>
<dbReference type="Gene3D" id="3.40.50.10130">
    <property type="match status" value="1"/>
</dbReference>
<dbReference type="PANTHER" id="PTHR21077:SF5">
    <property type="entry name" value="CROSSOVER JUNCTION ENDONUCLEASE MMS4"/>
    <property type="match status" value="1"/>
</dbReference>
<dbReference type="EMBL" id="NBSH01000013">
    <property type="protein sequence ID" value="ORX34758.1"/>
    <property type="molecule type" value="Genomic_DNA"/>
</dbReference>
<dbReference type="GO" id="GO:0005634">
    <property type="term" value="C:nucleus"/>
    <property type="evidence" value="ECO:0007669"/>
    <property type="project" value="UniProtKB-SubCell"/>
</dbReference>
<keyword evidence="17" id="KW-1185">Reference proteome</keyword>
<keyword evidence="12" id="KW-0539">Nucleus</keyword>
<evidence type="ECO:0000256" key="14">
    <source>
        <dbReference type="SAM" id="MobiDB-lite"/>
    </source>
</evidence>
<dbReference type="PANTHER" id="PTHR21077">
    <property type="entry name" value="EME1 PROTEIN"/>
    <property type="match status" value="1"/>
</dbReference>
<keyword evidence="8" id="KW-0378">Hydrolase</keyword>
<evidence type="ECO:0000256" key="12">
    <source>
        <dbReference type="ARBA" id="ARBA00023242"/>
    </source>
</evidence>
<dbReference type="Proteomes" id="UP000193218">
    <property type="component" value="Unassembled WGS sequence"/>
</dbReference>
<dbReference type="GO" id="GO:0003677">
    <property type="term" value="F:DNA binding"/>
    <property type="evidence" value="ECO:0007669"/>
    <property type="project" value="InterPro"/>
</dbReference>
<keyword evidence="11" id="KW-0234">DNA repair</keyword>
<evidence type="ECO:0000256" key="7">
    <source>
        <dbReference type="ARBA" id="ARBA00022763"/>
    </source>
</evidence>
<evidence type="ECO:0000256" key="8">
    <source>
        <dbReference type="ARBA" id="ARBA00022801"/>
    </source>
</evidence>
<dbReference type="InParanoid" id="A0A1Y1U9Q1"/>
<evidence type="ECO:0000256" key="13">
    <source>
        <dbReference type="ARBA" id="ARBA00023254"/>
    </source>
</evidence>
<sequence length="408" mass="45885">MTSPGLTQEYPSLDPVDQGMLLLETAGAREDPWESSQALCRQEREEQRRREKEAKQLEKDRSKAEKEAQRSFQKKVAEVNRNDAVREIEVHFSADLETPSSLIAGALPEIKTRLDDNLCKWFFDSREDSPHPGLIRFRRHVRARWDNTTKRFYPLDQPRWEWDKSVLVLSSADDLVDMISQGGDYLNTWMADLRMIAGLSADTQIILIIKGLEKYYSKTKTLANREYTAAARAGLQPGSISTQNATITRIERDAVVAALLELQFAEKAYIVKVEKTEDIEDWIWNLAADIAVRPYKLLSKSHLSFAPPEHLRKATNSTDALELMLQEVLGITPSAASGIAAKYPTFAELMTAFERAEARGGLAKAEALLADCEIKNLRNGTASGRKLNKALAKKVYQAFRGEDSLALA</sequence>
<keyword evidence="9" id="KW-0460">Magnesium</keyword>
<comment type="cofactor">
    <cofactor evidence="1">
        <name>Mg(2+)</name>
        <dbReference type="ChEBI" id="CHEBI:18420"/>
    </cofactor>
</comment>
<feature type="region of interest" description="Disordered" evidence="14">
    <location>
        <begin position="26"/>
        <end position="76"/>
    </location>
</feature>
<accession>A0A1Y1U9Q1</accession>
<dbReference type="InterPro" id="IPR006166">
    <property type="entry name" value="ERCC4_domain"/>
</dbReference>
<evidence type="ECO:0000256" key="9">
    <source>
        <dbReference type="ARBA" id="ARBA00022842"/>
    </source>
</evidence>
<comment type="caution">
    <text evidence="16">The sequence shown here is derived from an EMBL/GenBank/DDBJ whole genome shotgun (WGS) entry which is preliminary data.</text>
</comment>
<evidence type="ECO:0000256" key="6">
    <source>
        <dbReference type="ARBA" id="ARBA00022759"/>
    </source>
</evidence>
<dbReference type="OrthoDB" id="343092at2759"/>
<dbReference type="GO" id="GO:0000712">
    <property type="term" value="P:resolution of meiotic recombination intermediates"/>
    <property type="evidence" value="ECO:0007669"/>
    <property type="project" value="TreeGrafter"/>
</dbReference>
<keyword evidence="10" id="KW-0233">DNA recombination</keyword>
<keyword evidence="13" id="KW-0469">Meiosis</keyword>
<dbReference type="GO" id="GO:0008821">
    <property type="term" value="F:crossover junction DNA endonuclease activity"/>
    <property type="evidence" value="ECO:0007669"/>
    <property type="project" value="TreeGrafter"/>
</dbReference>
<evidence type="ECO:0000256" key="5">
    <source>
        <dbReference type="ARBA" id="ARBA00022723"/>
    </source>
</evidence>
<name>A0A1Y1U9Q1_9TREE</name>
<keyword evidence="6" id="KW-0255">Endonuclease</keyword>
<protein>
    <recommendedName>
        <fullName evidence="15">ERCC4 domain-containing protein</fullName>
    </recommendedName>
</protein>
<evidence type="ECO:0000313" key="17">
    <source>
        <dbReference type="Proteomes" id="UP000193218"/>
    </source>
</evidence>
<evidence type="ECO:0000256" key="11">
    <source>
        <dbReference type="ARBA" id="ARBA00023204"/>
    </source>
</evidence>
<dbReference type="InterPro" id="IPR033310">
    <property type="entry name" value="Mms4/EME1/EME2"/>
</dbReference>
<reference evidence="16 17" key="1">
    <citation type="submission" date="2017-03" db="EMBL/GenBank/DDBJ databases">
        <title>Widespread Adenine N6-methylation of Active Genes in Fungi.</title>
        <authorList>
            <consortium name="DOE Joint Genome Institute"/>
            <person name="Mondo S.J."/>
            <person name="Dannebaum R.O."/>
            <person name="Kuo R.C."/>
            <person name="Louie K.B."/>
            <person name="Bewick A.J."/>
            <person name="Labutti K."/>
            <person name="Haridas S."/>
            <person name="Kuo A."/>
            <person name="Salamov A."/>
            <person name="Ahrendt S.R."/>
            <person name="Lau R."/>
            <person name="Bowen B.P."/>
            <person name="Lipzen A."/>
            <person name="Sullivan W."/>
            <person name="Andreopoulos W.B."/>
            <person name="Clum A."/>
            <person name="Lindquist E."/>
            <person name="Daum C."/>
            <person name="Northen T.R."/>
            <person name="Ramamoorthy G."/>
            <person name="Schmitz R.J."/>
            <person name="Gryganskyi A."/>
            <person name="Culley D."/>
            <person name="Magnuson J."/>
            <person name="James T.Y."/>
            <person name="O'Malley M.A."/>
            <person name="Stajich J.E."/>
            <person name="Spatafora J.W."/>
            <person name="Visel A."/>
            <person name="Grigoriev I.V."/>
        </authorList>
    </citation>
    <scope>NUCLEOTIDE SEQUENCE [LARGE SCALE GENOMIC DNA]</scope>
    <source>
        <strain evidence="16 17">NRRL Y-17943</strain>
    </source>
</reference>
<evidence type="ECO:0000259" key="15">
    <source>
        <dbReference type="SMART" id="SM00891"/>
    </source>
</evidence>
<dbReference type="FunFam" id="1.10.150.670:FF:000004">
    <property type="entry name" value="Crossover junction endonuclease EME1"/>
    <property type="match status" value="1"/>
</dbReference>
<evidence type="ECO:0000256" key="3">
    <source>
        <dbReference type="ARBA" id="ARBA00005313"/>
    </source>
</evidence>
<dbReference type="InterPro" id="IPR042530">
    <property type="entry name" value="EME1/EME2_C"/>
</dbReference>
<dbReference type="GO" id="GO:0048476">
    <property type="term" value="C:Holliday junction resolvase complex"/>
    <property type="evidence" value="ECO:0007669"/>
    <property type="project" value="InterPro"/>
</dbReference>
<dbReference type="GO" id="GO:0031297">
    <property type="term" value="P:replication fork processing"/>
    <property type="evidence" value="ECO:0007669"/>
    <property type="project" value="TreeGrafter"/>
</dbReference>
<dbReference type="Gene3D" id="1.10.150.670">
    <property type="entry name" value="Crossover junction endonuclease EME1, DNA-binding domain"/>
    <property type="match status" value="1"/>
</dbReference>
<dbReference type="SMART" id="SM00891">
    <property type="entry name" value="ERCC4"/>
    <property type="match status" value="1"/>
</dbReference>
<evidence type="ECO:0000256" key="10">
    <source>
        <dbReference type="ARBA" id="ARBA00023172"/>
    </source>
</evidence>
<dbReference type="GO" id="GO:0031573">
    <property type="term" value="P:mitotic intra-S DNA damage checkpoint signaling"/>
    <property type="evidence" value="ECO:0007669"/>
    <property type="project" value="TreeGrafter"/>
</dbReference>
<evidence type="ECO:0000256" key="1">
    <source>
        <dbReference type="ARBA" id="ARBA00001946"/>
    </source>
</evidence>
<evidence type="ECO:0000256" key="4">
    <source>
        <dbReference type="ARBA" id="ARBA00022722"/>
    </source>
</evidence>